<dbReference type="PANTHER" id="PTHR34698:SF2">
    <property type="entry name" value="5-OXOPROLINASE SUBUNIT B"/>
    <property type="match status" value="1"/>
</dbReference>
<proteinExistence type="predicted"/>
<dbReference type="Gene3D" id="3.30.1360.40">
    <property type="match status" value="1"/>
</dbReference>
<evidence type="ECO:0000256" key="1">
    <source>
        <dbReference type="ARBA" id="ARBA00022741"/>
    </source>
</evidence>
<evidence type="ECO:0000259" key="4">
    <source>
        <dbReference type="SMART" id="SM00796"/>
    </source>
</evidence>
<dbReference type="GO" id="GO:0005524">
    <property type="term" value="F:ATP binding"/>
    <property type="evidence" value="ECO:0007669"/>
    <property type="project" value="UniProtKB-KW"/>
</dbReference>
<dbReference type="InterPro" id="IPR029000">
    <property type="entry name" value="Cyclophilin-like_dom_sf"/>
</dbReference>
<keyword evidence="6" id="KW-1185">Reference proteome</keyword>
<dbReference type="Pfam" id="PF02682">
    <property type="entry name" value="CT_C_D"/>
    <property type="match status" value="1"/>
</dbReference>
<dbReference type="OrthoDB" id="9768696at2"/>
<dbReference type="SMART" id="SM00796">
    <property type="entry name" value="AHS1"/>
    <property type="match status" value="1"/>
</dbReference>
<organism evidence="5 6">
    <name type="scientific">Microbacterium radiodurans</name>
    <dbReference type="NCBI Taxonomy" id="661398"/>
    <lineage>
        <taxon>Bacteria</taxon>
        <taxon>Bacillati</taxon>
        <taxon>Actinomycetota</taxon>
        <taxon>Actinomycetes</taxon>
        <taxon>Micrococcales</taxon>
        <taxon>Microbacteriaceae</taxon>
        <taxon>Microbacterium</taxon>
    </lineage>
</organism>
<comment type="caution">
    <text evidence="5">The sequence shown here is derived from an EMBL/GenBank/DDBJ whole genome shotgun (WGS) entry which is preliminary data.</text>
</comment>
<dbReference type="GO" id="GO:0016787">
    <property type="term" value="F:hydrolase activity"/>
    <property type="evidence" value="ECO:0007669"/>
    <property type="project" value="UniProtKB-KW"/>
</dbReference>
<accession>A0A5J5ITZ5</accession>
<dbReference type="InterPro" id="IPR010016">
    <property type="entry name" value="PxpB"/>
</dbReference>
<dbReference type="EMBL" id="VYRZ01000002">
    <property type="protein sequence ID" value="KAA9087368.1"/>
    <property type="molecule type" value="Genomic_DNA"/>
</dbReference>
<feature type="domain" description="Carboxyltransferase" evidence="4">
    <location>
        <begin position="9"/>
        <end position="212"/>
    </location>
</feature>
<keyword evidence="3" id="KW-0067">ATP-binding</keyword>
<evidence type="ECO:0000313" key="5">
    <source>
        <dbReference type="EMBL" id="KAA9087368.1"/>
    </source>
</evidence>
<dbReference type="PANTHER" id="PTHR34698">
    <property type="entry name" value="5-OXOPROLINASE SUBUNIT B"/>
    <property type="match status" value="1"/>
</dbReference>
<evidence type="ECO:0000313" key="6">
    <source>
        <dbReference type="Proteomes" id="UP000327039"/>
    </source>
</evidence>
<protein>
    <submittedName>
        <fullName evidence="5">Allophanate hydrolase subunit 1</fullName>
    </submittedName>
</protein>
<reference evidence="6" key="1">
    <citation type="submission" date="2019-09" db="EMBL/GenBank/DDBJ databases">
        <title>Mumia zhuanghuii sp. nov. isolated from the intestinal contents of plateau pika (Ochotona curzoniae) in the Qinghai-Tibet plateau of China.</title>
        <authorList>
            <person name="Tian Z."/>
        </authorList>
    </citation>
    <scope>NUCLEOTIDE SEQUENCE [LARGE SCALE GENOMIC DNA]</scope>
    <source>
        <strain evidence="6">DSM 25564</strain>
    </source>
</reference>
<dbReference type="SUPFAM" id="SSF50891">
    <property type="entry name" value="Cyclophilin-like"/>
    <property type="match status" value="1"/>
</dbReference>
<dbReference type="InterPro" id="IPR003833">
    <property type="entry name" value="CT_C_D"/>
</dbReference>
<dbReference type="AlphaFoldDB" id="A0A5J5ITZ5"/>
<sequence length="239" mass="25487">MTAVSGSPVVISASGNTALRVVSTLPDPEAGWRLVHHLARFVDEALVPGVVCVIPTYDAALVEIDPAEVSLERLADYLRRVVEELDHDRPLTERPRTFDVPVLYDTEGELDLAMVAAAQGIGIDEVIRLHSGPTYVVRCLGSPGGSPMLDGPAFPRPVPRLASPRAHVPQGVVSVAGRQATITPAAAPGGWPLIGRTPLTVLDLAAEPFVPYEPGDLIRFRAIGRDAYEALLGDRMAAR</sequence>
<name>A0A5J5ITZ5_9MICO</name>
<gene>
    <name evidence="5" type="ORF">F6B42_07700</name>
</gene>
<dbReference type="Gene3D" id="2.40.100.10">
    <property type="entry name" value="Cyclophilin-like"/>
    <property type="match status" value="1"/>
</dbReference>
<evidence type="ECO:0000256" key="3">
    <source>
        <dbReference type="ARBA" id="ARBA00022840"/>
    </source>
</evidence>
<dbReference type="Proteomes" id="UP000327039">
    <property type="component" value="Unassembled WGS sequence"/>
</dbReference>
<dbReference type="SUPFAM" id="SSF160467">
    <property type="entry name" value="PH0987 N-terminal domain-like"/>
    <property type="match status" value="1"/>
</dbReference>
<keyword evidence="2 5" id="KW-0378">Hydrolase</keyword>
<keyword evidence="1" id="KW-0547">Nucleotide-binding</keyword>
<evidence type="ECO:0000256" key="2">
    <source>
        <dbReference type="ARBA" id="ARBA00022801"/>
    </source>
</evidence>